<dbReference type="AlphaFoldDB" id="A0A2T6ZRV4"/>
<reference evidence="2 3" key="1">
    <citation type="submission" date="2017-04" db="EMBL/GenBank/DDBJ databases">
        <title>Draft genome sequence of Tuber borchii Vittad., a whitish edible truffle.</title>
        <authorList>
            <consortium name="DOE Joint Genome Institute"/>
            <person name="Murat C."/>
            <person name="Kuo A."/>
            <person name="Barry K.W."/>
            <person name="Clum A."/>
            <person name="Dockter R.B."/>
            <person name="Fauchery L."/>
            <person name="Iotti M."/>
            <person name="Kohler A."/>
            <person name="Labutti K."/>
            <person name="Lindquist E.A."/>
            <person name="Lipzen A."/>
            <person name="Ohm R.A."/>
            <person name="Wang M."/>
            <person name="Grigoriev I.V."/>
            <person name="Zambonelli A."/>
            <person name="Martin F.M."/>
        </authorList>
    </citation>
    <scope>NUCLEOTIDE SEQUENCE [LARGE SCALE GENOMIC DNA]</scope>
    <source>
        <strain evidence="2 3">Tbo3840</strain>
    </source>
</reference>
<evidence type="ECO:0000313" key="2">
    <source>
        <dbReference type="EMBL" id="PUU78221.1"/>
    </source>
</evidence>
<feature type="compositionally biased region" description="Gly residues" evidence="1">
    <location>
        <begin position="473"/>
        <end position="482"/>
    </location>
</feature>
<evidence type="ECO:0000313" key="3">
    <source>
        <dbReference type="Proteomes" id="UP000244722"/>
    </source>
</evidence>
<organism evidence="2 3">
    <name type="scientific">Tuber borchii</name>
    <name type="common">White truffle</name>
    <dbReference type="NCBI Taxonomy" id="42251"/>
    <lineage>
        <taxon>Eukaryota</taxon>
        <taxon>Fungi</taxon>
        <taxon>Dikarya</taxon>
        <taxon>Ascomycota</taxon>
        <taxon>Pezizomycotina</taxon>
        <taxon>Pezizomycetes</taxon>
        <taxon>Pezizales</taxon>
        <taxon>Tuberaceae</taxon>
        <taxon>Tuber</taxon>
    </lineage>
</organism>
<sequence length="520" mass="58871">MQPPAVKIVLQKILSSKNPSSEFPQPVLQVTNASLVYSDTNHQLKDYATTPTPTQHEPGEAKARSAAKLRLSDTAYWAHALLQDKNLHDLVSSNKLCKGYVVRLTNYEVIKQMRRPKAEDEDRGDEVWSSPPSKRRCRSPVGNGFNVVKPTFGGREAELPCLLIRGLEILSSGKRKKERENVEDEEVKKEMMKSEAKLPVVPPPAMVLKPSSQRPVSNVLSLSRFLSQKKTSNSKDSDLTSSSAIDHGPTISGIPRNNPISWTDRRMALGQLETATHGKRASFFAVLLCRRHPYDKKSLEGAKQDWYLWDPTSKVIPPSTTTSPPLPSRRRKTILSVWRDHSKFQPTPGTILALRNLTIDKHWNDTIADQNWKEILDDKHWDERIGPPVKMVKVNRSMGHGNINAFATTPAEWFLLDASGVEGYRAVKEWWEGVGRREWEAEVRIDERLKKDIGVRREIMRREREAVLAKQRIGGGAGGGGEGLKRKREPEEEDYVGMDDLETERLMLEELKRDRNFGNG</sequence>
<feature type="region of interest" description="Disordered" evidence="1">
    <location>
        <begin position="472"/>
        <end position="496"/>
    </location>
</feature>
<dbReference type="EMBL" id="NESQ01000127">
    <property type="protein sequence ID" value="PUU78221.1"/>
    <property type="molecule type" value="Genomic_DNA"/>
</dbReference>
<comment type="caution">
    <text evidence="2">The sequence shown here is derived from an EMBL/GenBank/DDBJ whole genome shotgun (WGS) entry which is preliminary data.</text>
</comment>
<feature type="compositionally biased region" description="Basic and acidic residues" evidence="1">
    <location>
        <begin position="186"/>
        <end position="195"/>
    </location>
</feature>
<evidence type="ECO:0000256" key="1">
    <source>
        <dbReference type="SAM" id="MobiDB-lite"/>
    </source>
</evidence>
<gene>
    <name evidence="2" type="ORF">B9Z19DRAFT_1084586</name>
</gene>
<feature type="region of interest" description="Disordered" evidence="1">
    <location>
        <begin position="230"/>
        <end position="260"/>
    </location>
</feature>
<protein>
    <submittedName>
        <fullName evidence="2">Uncharacterized protein</fullName>
    </submittedName>
</protein>
<keyword evidence="3" id="KW-1185">Reference proteome</keyword>
<dbReference type="Gene3D" id="2.40.50.140">
    <property type="entry name" value="Nucleic acid-binding proteins"/>
    <property type="match status" value="1"/>
</dbReference>
<dbReference type="Proteomes" id="UP000244722">
    <property type="component" value="Unassembled WGS sequence"/>
</dbReference>
<accession>A0A2T6ZRV4</accession>
<name>A0A2T6ZRV4_TUBBO</name>
<proteinExistence type="predicted"/>
<feature type="region of interest" description="Disordered" evidence="1">
    <location>
        <begin position="114"/>
        <end position="138"/>
    </location>
</feature>
<dbReference type="OrthoDB" id="5392254at2759"/>
<dbReference type="InterPro" id="IPR012340">
    <property type="entry name" value="NA-bd_OB-fold"/>
</dbReference>
<feature type="region of interest" description="Disordered" evidence="1">
    <location>
        <begin position="174"/>
        <end position="195"/>
    </location>
</feature>